<evidence type="ECO:0000259" key="12">
    <source>
        <dbReference type="Pfam" id="PF08245"/>
    </source>
</evidence>
<dbReference type="EC" id="6.3.2.17" evidence="2"/>
<dbReference type="Gene3D" id="3.90.190.20">
    <property type="entry name" value="Mur ligase, C-terminal domain"/>
    <property type="match status" value="1"/>
</dbReference>
<keyword evidence="4" id="KW-0479">Metal-binding</keyword>
<proteinExistence type="inferred from homology"/>
<dbReference type="InterPro" id="IPR004101">
    <property type="entry name" value="Mur_ligase_C"/>
</dbReference>
<dbReference type="InterPro" id="IPR001645">
    <property type="entry name" value="Folylpolyglutamate_synth"/>
</dbReference>
<evidence type="ECO:0000256" key="10">
    <source>
        <dbReference type="PIRNR" id="PIRNR001563"/>
    </source>
</evidence>
<reference evidence="14" key="1">
    <citation type="journal article" date="2019" name="Int. J. Syst. Evol. Microbiol.">
        <title>The Global Catalogue of Microorganisms (GCM) 10K type strain sequencing project: providing services to taxonomists for standard genome sequencing and annotation.</title>
        <authorList>
            <consortium name="The Broad Institute Genomics Platform"/>
            <consortium name="The Broad Institute Genome Sequencing Center for Infectious Disease"/>
            <person name="Wu L."/>
            <person name="Ma J."/>
        </authorList>
    </citation>
    <scope>NUCLEOTIDE SEQUENCE [LARGE SCALE GENOMIC DNA]</scope>
    <source>
        <strain evidence="14">CGMCC 1.18437</strain>
    </source>
</reference>
<accession>A0ABQ3JUC4</accession>
<name>A0ABQ3JUC4_9DEIO</name>
<feature type="domain" description="Mur ligase central" evidence="12">
    <location>
        <begin position="48"/>
        <end position="263"/>
    </location>
</feature>
<sequence length="423" mass="43695">MLAGMTFGDDLSWLFARQRFGVRPGLERVRALLARLGEPQGTFRVVLVGGTNGKGSTAASLAAMLRADGQRVGLFTSPHLTHFTERLMVDGAELPETVVAAALARVRPLAEDVGATFFEIVTALGALLFAEAGVTVAVMEVGLGGRLDSTNALDPDLSVITNVDLDHTEILGSTREAIASEKAGILRAGRPAVTGVDMGLLPVLLERGADVWALGWHIGVQVQALGWEGSDVTVSVPRQTVALRTPLLGEHGARNAALAAAAAIRLGVSPDAIARGAAATVWPGRLEALPWRGGRVLLDGAHNPAGAHALAGALRALGVERLPIVFGAAGDKDVVGVAAALAPLASQVILTRAALSPRAAEPASLAPLFPDCPITVTDSPEQALDALAGLDAPLALVCGSLYLLGEVRPLLLGVAGEDRERWQ</sequence>
<feature type="domain" description="Mur ligase C-terminal" evidence="11">
    <location>
        <begin position="284"/>
        <end position="399"/>
    </location>
</feature>
<evidence type="ECO:0000313" key="13">
    <source>
        <dbReference type="EMBL" id="GHF62597.1"/>
    </source>
</evidence>
<dbReference type="InterPro" id="IPR013221">
    <property type="entry name" value="Mur_ligase_cen"/>
</dbReference>
<dbReference type="Pfam" id="PF08245">
    <property type="entry name" value="Mur_ligase_M"/>
    <property type="match status" value="1"/>
</dbReference>
<evidence type="ECO:0000256" key="8">
    <source>
        <dbReference type="ARBA" id="ARBA00030592"/>
    </source>
</evidence>
<protein>
    <recommendedName>
        <fullName evidence="2">tetrahydrofolate synthase</fullName>
        <ecNumber evidence="2">6.3.2.17</ecNumber>
    </recommendedName>
    <alternativeName>
        <fullName evidence="8">Tetrahydrofolylpolyglutamate synthase</fullName>
    </alternativeName>
</protein>
<dbReference type="Proteomes" id="UP000619376">
    <property type="component" value="Unassembled WGS sequence"/>
</dbReference>
<dbReference type="PANTHER" id="PTHR11136:SF0">
    <property type="entry name" value="DIHYDROFOLATE SYNTHETASE-RELATED"/>
    <property type="match status" value="1"/>
</dbReference>
<gene>
    <name evidence="13" type="primary">folC</name>
    <name evidence="13" type="ORF">GCM10017781_43270</name>
</gene>
<evidence type="ECO:0000313" key="14">
    <source>
        <dbReference type="Proteomes" id="UP000619376"/>
    </source>
</evidence>
<keyword evidence="7" id="KW-0460">Magnesium</keyword>
<evidence type="ECO:0000256" key="2">
    <source>
        <dbReference type="ARBA" id="ARBA00013025"/>
    </source>
</evidence>
<evidence type="ECO:0000256" key="7">
    <source>
        <dbReference type="ARBA" id="ARBA00022842"/>
    </source>
</evidence>
<organism evidence="13 14">
    <name type="scientific">Deinococcus metalli</name>
    <dbReference type="NCBI Taxonomy" id="1141878"/>
    <lineage>
        <taxon>Bacteria</taxon>
        <taxon>Thermotogati</taxon>
        <taxon>Deinococcota</taxon>
        <taxon>Deinococci</taxon>
        <taxon>Deinococcales</taxon>
        <taxon>Deinococcaceae</taxon>
        <taxon>Deinococcus</taxon>
    </lineage>
</organism>
<dbReference type="SUPFAM" id="SSF53244">
    <property type="entry name" value="MurD-like peptide ligases, peptide-binding domain"/>
    <property type="match status" value="1"/>
</dbReference>
<dbReference type="PANTHER" id="PTHR11136">
    <property type="entry name" value="FOLYLPOLYGLUTAMATE SYNTHASE-RELATED"/>
    <property type="match status" value="1"/>
</dbReference>
<evidence type="ECO:0000256" key="6">
    <source>
        <dbReference type="ARBA" id="ARBA00022840"/>
    </source>
</evidence>
<comment type="similarity">
    <text evidence="1 10">Belongs to the folylpolyglutamate synthase family.</text>
</comment>
<keyword evidence="5 10" id="KW-0547">Nucleotide-binding</keyword>
<evidence type="ECO:0000256" key="9">
    <source>
        <dbReference type="ARBA" id="ARBA00047493"/>
    </source>
</evidence>
<comment type="catalytic activity">
    <reaction evidence="9">
        <text>(6S)-5,6,7,8-tetrahydrofolyl-(gamma-L-Glu)(n) + L-glutamate + ATP = (6S)-5,6,7,8-tetrahydrofolyl-(gamma-L-Glu)(n+1) + ADP + phosphate + H(+)</text>
        <dbReference type="Rhea" id="RHEA:10580"/>
        <dbReference type="Rhea" id="RHEA-COMP:14738"/>
        <dbReference type="Rhea" id="RHEA-COMP:14740"/>
        <dbReference type="ChEBI" id="CHEBI:15378"/>
        <dbReference type="ChEBI" id="CHEBI:29985"/>
        <dbReference type="ChEBI" id="CHEBI:30616"/>
        <dbReference type="ChEBI" id="CHEBI:43474"/>
        <dbReference type="ChEBI" id="CHEBI:141005"/>
        <dbReference type="ChEBI" id="CHEBI:456216"/>
        <dbReference type="EC" id="6.3.2.17"/>
    </reaction>
</comment>
<evidence type="ECO:0000256" key="5">
    <source>
        <dbReference type="ARBA" id="ARBA00022741"/>
    </source>
</evidence>
<dbReference type="PIRSF" id="PIRSF001563">
    <property type="entry name" value="Folylpolyglu_synth"/>
    <property type="match status" value="1"/>
</dbReference>
<evidence type="ECO:0000259" key="11">
    <source>
        <dbReference type="Pfam" id="PF02875"/>
    </source>
</evidence>
<keyword evidence="3 10" id="KW-0436">Ligase</keyword>
<dbReference type="InterPro" id="IPR036565">
    <property type="entry name" value="Mur-like_cat_sf"/>
</dbReference>
<evidence type="ECO:0000256" key="4">
    <source>
        <dbReference type="ARBA" id="ARBA00022723"/>
    </source>
</evidence>
<dbReference type="EMBL" id="BNAJ01000017">
    <property type="protein sequence ID" value="GHF62597.1"/>
    <property type="molecule type" value="Genomic_DNA"/>
</dbReference>
<dbReference type="SUPFAM" id="SSF53623">
    <property type="entry name" value="MurD-like peptide ligases, catalytic domain"/>
    <property type="match status" value="1"/>
</dbReference>
<dbReference type="InterPro" id="IPR036615">
    <property type="entry name" value="Mur_ligase_C_dom_sf"/>
</dbReference>
<dbReference type="Gene3D" id="3.40.1190.10">
    <property type="entry name" value="Mur-like, catalytic domain"/>
    <property type="match status" value="1"/>
</dbReference>
<comment type="caution">
    <text evidence="13">The sequence shown here is derived from an EMBL/GenBank/DDBJ whole genome shotgun (WGS) entry which is preliminary data.</text>
</comment>
<evidence type="ECO:0000256" key="3">
    <source>
        <dbReference type="ARBA" id="ARBA00022598"/>
    </source>
</evidence>
<evidence type="ECO:0000256" key="1">
    <source>
        <dbReference type="ARBA" id="ARBA00008276"/>
    </source>
</evidence>
<dbReference type="NCBIfam" id="TIGR01499">
    <property type="entry name" value="folC"/>
    <property type="match status" value="1"/>
</dbReference>
<dbReference type="Pfam" id="PF02875">
    <property type="entry name" value="Mur_ligase_C"/>
    <property type="match status" value="1"/>
</dbReference>
<keyword evidence="6 10" id="KW-0067">ATP-binding</keyword>
<keyword evidence="14" id="KW-1185">Reference proteome</keyword>